<accession>A0A6C0CTR9</accession>
<sequence length="85" mass="9381">MPTLMNVLISLIVSLVITMVYIGCSEKNDTDRRTKLFAIAITSFVLSFIAQALLFGAETYSFEGGADRELGTMLQNIDVDNEVPF</sequence>
<keyword evidence="1" id="KW-0812">Transmembrane</keyword>
<dbReference type="AlphaFoldDB" id="A0A6C0CTR9"/>
<proteinExistence type="predicted"/>
<feature type="transmembrane region" description="Helical" evidence="1">
    <location>
        <begin position="6"/>
        <end position="24"/>
    </location>
</feature>
<organism evidence="2">
    <name type="scientific">viral metagenome</name>
    <dbReference type="NCBI Taxonomy" id="1070528"/>
    <lineage>
        <taxon>unclassified sequences</taxon>
        <taxon>metagenomes</taxon>
        <taxon>organismal metagenomes</taxon>
    </lineage>
</organism>
<keyword evidence="1" id="KW-1133">Transmembrane helix</keyword>
<reference evidence="2" key="1">
    <citation type="journal article" date="2020" name="Nature">
        <title>Giant virus diversity and host interactions through global metagenomics.</title>
        <authorList>
            <person name="Schulz F."/>
            <person name="Roux S."/>
            <person name="Paez-Espino D."/>
            <person name="Jungbluth S."/>
            <person name="Walsh D.A."/>
            <person name="Denef V.J."/>
            <person name="McMahon K.D."/>
            <person name="Konstantinidis K.T."/>
            <person name="Eloe-Fadrosh E.A."/>
            <person name="Kyrpides N.C."/>
            <person name="Woyke T."/>
        </authorList>
    </citation>
    <scope>NUCLEOTIDE SEQUENCE</scope>
    <source>
        <strain evidence="2">GVMAG-M-3300021964-36</strain>
    </source>
</reference>
<feature type="transmembrane region" description="Helical" evidence="1">
    <location>
        <begin position="36"/>
        <end position="57"/>
    </location>
</feature>
<name>A0A6C0CTR9_9ZZZZ</name>
<protein>
    <submittedName>
        <fullName evidence="2">Uncharacterized protein</fullName>
    </submittedName>
</protein>
<keyword evidence="1" id="KW-0472">Membrane</keyword>
<evidence type="ECO:0000256" key="1">
    <source>
        <dbReference type="SAM" id="Phobius"/>
    </source>
</evidence>
<evidence type="ECO:0000313" key="2">
    <source>
        <dbReference type="EMBL" id="QHT07653.1"/>
    </source>
</evidence>
<dbReference type="EMBL" id="MN739484">
    <property type="protein sequence ID" value="QHT07653.1"/>
    <property type="molecule type" value="Genomic_DNA"/>
</dbReference>